<dbReference type="Proteomes" id="UP000318288">
    <property type="component" value="Unassembled WGS sequence"/>
</dbReference>
<gene>
    <name evidence="2" type="ORF">Poly51_16950</name>
</gene>
<keyword evidence="3" id="KW-1185">Reference proteome</keyword>
<feature type="compositionally biased region" description="Low complexity" evidence="1">
    <location>
        <begin position="105"/>
        <end position="116"/>
    </location>
</feature>
<reference evidence="2 3" key="1">
    <citation type="submission" date="2019-02" db="EMBL/GenBank/DDBJ databases">
        <title>Deep-cultivation of Planctomycetes and their phenomic and genomic characterization uncovers novel biology.</title>
        <authorList>
            <person name="Wiegand S."/>
            <person name="Jogler M."/>
            <person name="Boedeker C."/>
            <person name="Pinto D."/>
            <person name="Vollmers J."/>
            <person name="Rivas-Marin E."/>
            <person name="Kohn T."/>
            <person name="Peeters S.H."/>
            <person name="Heuer A."/>
            <person name="Rast P."/>
            <person name="Oberbeckmann S."/>
            <person name="Bunk B."/>
            <person name="Jeske O."/>
            <person name="Meyerdierks A."/>
            <person name="Storesund J.E."/>
            <person name="Kallscheuer N."/>
            <person name="Luecker S."/>
            <person name="Lage O.M."/>
            <person name="Pohl T."/>
            <person name="Merkel B.J."/>
            <person name="Hornburger P."/>
            <person name="Mueller R.-W."/>
            <person name="Bruemmer F."/>
            <person name="Labrenz M."/>
            <person name="Spormann A.M."/>
            <person name="Op Den Camp H."/>
            <person name="Overmann J."/>
            <person name="Amann R."/>
            <person name="Jetten M.S.M."/>
            <person name="Mascher T."/>
            <person name="Medema M.H."/>
            <person name="Devos D.P."/>
            <person name="Kaster A.-K."/>
            <person name="Ovreas L."/>
            <person name="Rohde M."/>
            <person name="Galperin M.Y."/>
            <person name="Jogler C."/>
        </authorList>
    </citation>
    <scope>NUCLEOTIDE SEQUENCE [LARGE SCALE GENOMIC DNA]</scope>
    <source>
        <strain evidence="2 3">Poly51</strain>
    </source>
</reference>
<dbReference type="AlphaFoldDB" id="A0A5C6FBU5"/>
<feature type="region of interest" description="Disordered" evidence="1">
    <location>
        <begin position="90"/>
        <end position="207"/>
    </location>
</feature>
<dbReference type="EMBL" id="SJPW01000002">
    <property type="protein sequence ID" value="TWU58915.1"/>
    <property type="molecule type" value="Genomic_DNA"/>
</dbReference>
<feature type="region of interest" description="Disordered" evidence="1">
    <location>
        <begin position="261"/>
        <end position="318"/>
    </location>
</feature>
<accession>A0A5C6FBU5</accession>
<protein>
    <submittedName>
        <fullName evidence="2">Uncharacterized protein</fullName>
    </submittedName>
</protein>
<proteinExistence type="predicted"/>
<evidence type="ECO:0000313" key="3">
    <source>
        <dbReference type="Proteomes" id="UP000318288"/>
    </source>
</evidence>
<name>A0A5C6FBU5_9BACT</name>
<evidence type="ECO:0000313" key="2">
    <source>
        <dbReference type="EMBL" id="TWU58915.1"/>
    </source>
</evidence>
<feature type="compositionally biased region" description="Basic and acidic residues" evidence="1">
    <location>
        <begin position="153"/>
        <end position="162"/>
    </location>
</feature>
<organism evidence="2 3">
    <name type="scientific">Rubripirellula tenax</name>
    <dbReference type="NCBI Taxonomy" id="2528015"/>
    <lineage>
        <taxon>Bacteria</taxon>
        <taxon>Pseudomonadati</taxon>
        <taxon>Planctomycetota</taxon>
        <taxon>Planctomycetia</taxon>
        <taxon>Pirellulales</taxon>
        <taxon>Pirellulaceae</taxon>
        <taxon>Rubripirellula</taxon>
    </lineage>
</organism>
<feature type="compositionally biased region" description="Basic and acidic residues" evidence="1">
    <location>
        <begin position="282"/>
        <end position="310"/>
    </location>
</feature>
<comment type="caution">
    <text evidence="2">The sequence shown here is derived from an EMBL/GenBank/DDBJ whole genome shotgun (WGS) entry which is preliminary data.</text>
</comment>
<evidence type="ECO:0000256" key="1">
    <source>
        <dbReference type="SAM" id="MobiDB-lite"/>
    </source>
</evidence>
<feature type="compositionally biased region" description="Polar residues" evidence="1">
    <location>
        <begin position="178"/>
        <end position="205"/>
    </location>
</feature>
<sequence length="614" mass="67498">MVLQLESATMDSFYSEAWMRAAQNRWTILVVGVTMTVTLGCRGSKPFGRFVQVTKESQHDDIQVDTPNQRLATAKPRVETEVTVTTQVDGSPYNDRYINSRPVDPSTTASKTTAPTYVERTSSSISDLPTEAADKLQLPRSPAVDRVAATRKRASERPEVRQVADLSSTITDLPAKPQPSSTSVSSRTEPKTKSSSRTTPMNNESVAPEHSELLAAFSDYPPEVQREALRRLVAATSRSAEKTTQPSSLDSVLTRNLQYLPELPASNPNRGDEAPVRLASNEQRDSHRRDVAESTRRPNADSIRKEKTPVRTESQAAIASLTDEPSGRVTDLDVAELEPVVVQSISDASDDIKSPVQPASASRSIGDDSMVARAAVVGEVDEDTQSLYESLLAQLAKAPAGETESARASRMIKLRHLMVLSGNLDAAVEQIEGMPEAEQEFLRHQLLGLWTMVDPDGHPVPSRRITTALPQLREAAKFAAAATDSLELRSLAFCTEIESYGQIKTFSGNRFSAGQQVILYCEIENFTANKNADGYETHLQGSYDVYNAKNERIVSQVLPADKQVSANYLRDYFIAYQMNLPAQLDPGTYRLQMTMEDVHGKKYGQSSIPFEVAK</sequence>